<proteinExistence type="evidence at transcript level"/>
<evidence type="ECO:0000256" key="4">
    <source>
        <dbReference type="ARBA" id="ARBA00022525"/>
    </source>
</evidence>
<keyword evidence="6 9" id="KW-0372">Hormone</keyword>
<organism evidence="11">
    <name type="scientific">Trichosurus vulpecula</name>
    <name type="common">Brush-tailed possum</name>
    <dbReference type="NCBI Taxonomy" id="9337"/>
    <lineage>
        <taxon>Eukaryota</taxon>
        <taxon>Metazoa</taxon>
        <taxon>Chordata</taxon>
        <taxon>Craniata</taxon>
        <taxon>Vertebrata</taxon>
        <taxon>Euteleostomi</taxon>
        <taxon>Mammalia</taxon>
        <taxon>Metatheria</taxon>
        <taxon>Diprotodontia</taxon>
        <taxon>Phalangeridae</taxon>
        <taxon>Trichosurus</taxon>
    </lineage>
</organism>
<evidence type="ECO:0000256" key="9">
    <source>
        <dbReference type="RuleBase" id="RU000635"/>
    </source>
</evidence>
<keyword evidence="5" id="KW-0165">Cleavage on pair of basic residues</keyword>
<sequence length="75" mass="8381">MSPLWPLLLLVLLVLGTQISYAQHWSHGWYPGGKRDLDGIPGLEPSEEGKPWDGGEMSLLKTLLTEVLAQQQQKK</sequence>
<evidence type="ECO:0000256" key="10">
    <source>
        <dbReference type="SAM" id="SignalP"/>
    </source>
</evidence>
<accession>Q9TTV0</accession>
<feature type="chain" id="PRO_5004334721" description="Progonadoliberin" evidence="10">
    <location>
        <begin position="23"/>
        <end position="75"/>
    </location>
</feature>
<keyword evidence="8 9" id="KW-0027">Amidation</keyword>
<dbReference type="EMBL" id="AF193516">
    <property type="protein sequence ID" value="AAF07190.1"/>
    <property type="molecule type" value="mRNA"/>
</dbReference>
<dbReference type="GO" id="GO:0005615">
    <property type="term" value="C:extracellular space"/>
    <property type="evidence" value="ECO:0007669"/>
    <property type="project" value="TreeGrafter"/>
</dbReference>
<protein>
    <recommendedName>
        <fullName evidence="9">Progonadoliberin</fullName>
    </recommendedName>
    <component>
        <recommendedName>
            <fullName evidence="9">Gonadoliberin</fullName>
        </recommendedName>
        <alternativeName>
            <fullName evidence="9">Gonadotropin-releasing hormone</fullName>
            <shortName evidence="9">GnRH</shortName>
        </alternativeName>
        <alternativeName>
            <fullName evidence="9">Luliberin</fullName>
        </alternativeName>
        <alternativeName>
            <fullName evidence="9">Luteinizing hormone-releasing hormone</fullName>
            <shortName evidence="9">LH-RH</shortName>
        </alternativeName>
    </component>
    <component>
        <recommendedName>
            <fullName evidence="9">GnRH-associated peptide</fullName>
        </recommendedName>
        <alternativeName>
            <fullName evidence="9">GnRH-associated peptide</fullName>
        </alternativeName>
    </component>
</protein>
<dbReference type="PROSITE" id="PS00473">
    <property type="entry name" value="GNRH"/>
    <property type="match status" value="1"/>
</dbReference>
<dbReference type="PANTHER" id="PTHR10522:SF6">
    <property type="entry name" value="PROGONADOLIBERIN-2"/>
    <property type="match status" value="1"/>
</dbReference>
<evidence type="ECO:0000256" key="2">
    <source>
        <dbReference type="ARBA" id="ARBA00004613"/>
    </source>
</evidence>
<comment type="function">
    <text evidence="1">Stimulates the secretion of gonadotropins; it stimulates the secretion of both luteinizing and follicle-stimulating hormones.</text>
</comment>
<comment type="similarity">
    <text evidence="3 9">Belongs to the GnRH family.</text>
</comment>
<evidence type="ECO:0000256" key="1">
    <source>
        <dbReference type="ARBA" id="ARBA00004093"/>
    </source>
</evidence>
<evidence type="ECO:0000256" key="3">
    <source>
        <dbReference type="ARBA" id="ARBA00010968"/>
    </source>
</evidence>
<evidence type="ECO:0000313" key="11">
    <source>
        <dbReference type="EMBL" id="AAF07190.1"/>
    </source>
</evidence>
<dbReference type="InterPro" id="IPR002012">
    <property type="entry name" value="GnRH"/>
</dbReference>
<name>Q9TTV0_TRIVU</name>
<dbReference type="GO" id="GO:0005183">
    <property type="term" value="F:gonadotropin hormone-releasing hormone activity"/>
    <property type="evidence" value="ECO:0007669"/>
    <property type="project" value="TreeGrafter"/>
</dbReference>
<evidence type="ECO:0000256" key="6">
    <source>
        <dbReference type="ARBA" id="ARBA00022702"/>
    </source>
</evidence>
<feature type="signal peptide" evidence="10">
    <location>
        <begin position="1"/>
        <end position="22"/>
    </location>
</feature>
<dbReference type="InterPro" id="IPR019792">
    <property type="entry name" value="Gonadoliberin"/>
</dbReference>
<dbReference type="Pfam" id="PF00446">
    <property type="entry name" value="GnRH"/>
    <property type="match status" value="1"/>
</dbReference>
<keyword evidence="4" id="KW-0964">Secreted</keyword>
<dbReference type="AlphaFoldDB" id="Q9TTV0"/>
<evidence type="ECO:0000256" key="5">
    <source>
        <dbReference type="ARBA" id="ARBA00022685"/>
    </source>
</evidence>
<comment type="subcellular location">
    <subcellularLocation>
        <location evidence="2 9">Secreted</location>
    </subcellularLocation>
</comment>
<keyword evidence="7 10" id="KW-0732">Signal</keyword>
<evidence type="ECO:0000256" key="8">
    <source>
        <dbReference type="ARBA" id="ARBA00022815"/>
    </source>
</evidence>
<evidence type="ECO:0000256" key="7">
    <source>
        <dbReference type="ARBA" id="ARBA00022729"/>
    </source>
</evidence>
<dbReference type="GO" id="GO:0031530">
    <property type="term" value="F:gonadotropin-releasing hormone receptor binding"/>
    <property type="evidence" value="ECO:0007669"/>
    <property type="project" value="TreeGrafter"/>
</dbReference>
<reference evidence="11" key="1">
    <citation type="submission" date="1999-10" db="EMBL/GenBank/DDBJ databases">
        <title>cDNA Sequence of the chicken type II gonadotrophin releasing hormone (cII GnRH) gene of the brushtail possum (Trichosurus vulpecula).</title>
        <authorList>
            <person name="Lawrence S.B."/>
            <person name="McNatty K.P."/>
            <person name="Fidler A.E."/>
        </authorList>
    </citation>
    <scope>NUCLEOTIDE SEQUENCE</scope>
</reference>
<dbReference type="PANTHER" id="PTHR10522">
    <property type="entry name" value="GONADOLIBERIN"/>
    <property type="match status" value="1"/>
</dbReference>